<evidence type="ECO:0000313" key="3">
    <source>
        <dbReference type="WBParaSite" id="SRAE_1000198400.1"/>
    </source>
</evidence>
<evidence type="ECO:0000313" key="1">
    <source>
        <dbReference type="EMBL" id="CEF63726.1"/>
    </source>
</evidence>
<dbReference type="RefSeq" id="XP_024502927.1">
    <property type="nucleotide sequence ID" value="XM_024649006.1"/>
</dbReference>
<dbReference type="WormBase" id="SRAE_1000198400">
    <property type="protein sequence ID" value="SRP00809"/>
    <property type="gene ID" value="WBGene00258596"/>
</dbReference>
<organism evidence="1">
    <name type="scientific">Strongyloides ratti</name>
    <name type="common">Parasitic roundworm</name>
    <dbReference type="NCBI Taxonomy" id="34506"/>
    <lineage>
        <taxon>Eukaryota</taxon>
        <taxon>Metazoa</taxon>
        <taxon>Ecdysozoa</taxon>
        <taxon>Nematoda</taxon>
        <taxon>Chromadorea</taxon>
        <taxon>Rhabditida</taxon>
        <taxon>Tylenchina</taxon>
        <taxon>Panagrolaimomorpha</taxon>
        <taxon>Strongyloidoidea</taxon>
        <taxon>Strongyloididae</taxon>
        <taxon>Strongyloides</taxon>
    </lineage>
</organism>
<keyword evidence="2" id="KW-1185">Reference proteome</keyword>
<evidence type="ECO:0000313" key="4">
    <source>
        <dbReference type="WormBase" id="SRAE_1000198400"/>
    </source>
</evidence>
<reference evidence="3" key="2">
    <citation type="submission" date="2020-12" db="UniProtKB">
        <authorList>
            <consortium name="WormBaseParasite"/>
        </authorList>
    </citation>
    <scope>IDENTIFICATION</scope>
</reference>
<dbReference type="GeneID" id="36376091"/>
<dbReference type="AlphaFoldDB" id="A0A090L1R6"/>
<dbReference type="EMBL" id="LN609528">
    <property type="protein sequence ID" value="CEF63726.1"/>
    <property type="molecule type" value="Genomic_DNA"/>
</dbReference>
<proteinExistence type="predicted"/>
<protein>
    <submittedName>
        <fullName evidence="1 3">Uncharacterized protein</fullName>
    </submittedName>
</protein>
<evidence type="ECO:0000313" key="2">
    <source>
        <dbReference type="Proteomes" id="UP000035682"/>
    </source>
</evidence>
<gene>
    <name evidence="1 3 4" type="ORF">SRAE_1000198400</name>
</gene>
<accession>A0A090L1R6</accession>
<name>A0A090L1R6_STRRB</name>
<dbReference type="Proteomes" id="UP000035682">
    <property type="component" value="Unplaced"/>
</dbReference>
<dbReference type="CTD" id="36376091"/>
<dbReference type="WBParaSite" id="SRAE_1000198400.1">
    <property type="protein sequence ID" value="SRAE_1000198400.1"/>
    <property type="gene ID" value="WBGene00258596"/>
</dbReference>
<reference evidence="1 2" key="1">
    <citation type="submission" date="2014-09" db="EMBL/GenBank/DDBJ databases">
        <authorList>
            <person name="Martin A.A."/>
        </authorList>
    </citation>
    <scope>NUCLEOTIDE SEQUENCE</scope>
    <source>
        <strain evidence="2">ED321</strain>
        <strain evidence="1">ED321 Heterogonic</strain>
    </source>
</reference>
<sequence>MPLRRRCDVVAAYWTLNPGTWVRIPAVPSFCPITKGLTLKCSHCICLCDTCLYFQNIPLFFNSSTLWKFINLKD</sequence>